<protein>
    <submittedName>
        <fullName evidence="1">Uncharacterized protein</fullName>
    </submittedName>
</protein>
<accession>A0A2P2N0U4</accession>
<dbReference type="AlphaFoldDB" id="A0A2P2N0U4"/>
<name>A0A2P2N0U4_RHIMU</name>
<dbReference type="EMBL" id="GGEC01055577">
    <property type="protein sequence ID" value="MBX36061.1"/>
    <property type="molecule type" value="Transcribed_RNA"/>
</dbReference>
<proteinExistence type="predicted"/>
<reference evidence="1" key="1">
    <citation type="submission" date="2018-02" db="EMBL/GenBank/DDBJ databases">
        <title>Rhizophora mucronata_Transcriptome.</title>
        <authorList>
            <person name="Meera S.P."/>
            <person name="Sreeshan A."/>
            <person name="Augustine A."/>
        </authorList>
    </citation>
    <scope>NUCLEOTIDE SEQUENCE</scope>
    <source>
        <tissue evidence="1">Leaf</tissue>
    </source>
</reference>
<sequence length="45" mass="5216">MANYRHLAAWSCSKEEVTSRLAIEAVGRRHLSLTCGKEWRLIRCL</sequence>
<organism evidence="1">
    <name type="scientific">Rhizophora mucronata</name>
    <name type="common">Asiatic mangrove</name>
    <dbReference type="NCBI Taxonomy" id="61149"/>
    <lineage>
        <taxon>Eukaryota</taxon>
        <taxon>Viridiplantae</taxon>
        <taxon>Streptophyta</taxon>
        <taxon>Embryophyta</taxon>
        <taxon>Tracheophyta</taxon>
        <taxon>Spermatophyta</taxon>
        <taxon>Magnoliopsida</taxon>
        <taxon>eudicotyledons</taxon>
        <taxon>Gunneridae</taxon>
        <taxon>Pentapetalae</taxon>
        <taxon>rosids</taxon>
        <taxon>fabids</taxon>
        <taxon>Malpighiales</taxon>
        <taxon>Rhizophoraceae</taxon>
        <taxon>Rhizophora</taxon>
    </lineage>
</organism>
<evidence type="ECO:0000313" key="1">
    <source>
        <dbReference type="EMBL" id="MBX36061.1"/>
    </source>
</evidence>